<dbReference type="PANTHER" id="PTHR10174">
    <property type="entry name" value="ALPHA-TOCOPHEROL TRANSFER PROTEIN-RELATED"/>
    <property type="match status" value="1"/>
</dbReference>
<feature type="compositionally biased region" description="Basic and acidic residues" evidence="1">
    <location>
        <begin position="629"/>
        <end position="655"/>
    </location>
</feature>
<evidence type="ECO:0000313" key="4">
    <source>
        <dbReference type="EMBL" id="RKP21889.1"/>
    </source>
</evidence>
<feature type="compositionally biased region" description="Basic and acidic residues" evidence="1">
    <location>
        <begin position="666"/>
        <end position="686"/>
    </location>
</feature>
<dbReference type="InterPro" id="IPR036865">
    <property type="entry name" value="CRAL-TRIO_dom_sf"/>
</dbReference>
<gene>
    <name evidence="3" type="ORF">O9G_003068</name>
    <name evidence="4" type="ORF">ROZALSC1DRAFT_26720</name>
</gene>
<accession>A0A075AMJ7</accession>
<reference evidence="4" key="3">
    <citation type="submission" date="2018-08" db="EMBL/GenBank/DDBJ databases">
        <title>Leveraging single-cell genomics to expand the Fungal Tree of Life.</title>
        <authorList>
            <consortium name="DOE Joint Genome Institute"/>
            <person name="Ahrendt S.R."/>
            <person name="Quandt C.A."/>
            <person name="Ciobanu D."/>
            <person name="Clum A."/>
            <person name="Salamov A."/>
            <person name="Andreopoulos B."/>
            <person name="Cheng J.-F."/>
            <person name="Woyke T."/>
            <person name="Pelin A."/>
            <person name="Henrissat B."/>
            <person name="Reynolds N."/>
            <person name="Benny G.L."/>
            <person name="Smith M.E."/>
            <person name="James T.Y."/>
            <person name="Grigoriev I.V."/>
        </authorList>
    </citation>
    <scope>NUCLEOTIDE SEQUENCE</scope>
    <source>
        <strain evidence="4">CSF55</strain>
    </source>
</reference>
<reference evidence="3 5" key="1">
    <citation type="journal article" date="2013" name="Curr. Biol.">
        <title>Shared signatures of parasitism and phylogenomics unite Cryptomycota and microsporidia.</title>
        <authorList>
            <person name="James T.Y."/>
            <person name="Pelin A."/>
            <person name="Bonen L."/>
            <person name="Ahrendt S."/>
            <person name="Sain D."/>
            <person name="Corradi N."/>
            <person name="Stajich J.E."/>
        </authorList>
    </citation>
    <scope>NUCLEOTIDE SEQUENCE [LARGE SCALE GENOMIC DNA]</scope>
    <source>
        <strain evidence="3">CSF55</strain>
        <strain evidence="3">CSF55</strain>
    </source>
</reference>
<dbReference type="Proteomes" id="UP000281549">
    <property type="component" value="Unassembled WGS sequence"/>
</dbReference>
<dbReference type="EMBL" id="ML004922">
    <property type="protein sequence ID" value="RKP21889.1"/>
    <property type="molecule type" value="Genomic_DNA"/>
</dbReference>
<dbReference type="Pfam" id="PF00650">
    <property type="entry name" value="CRAL_TRIO"/>
    <property type="match status" value="1"/>
</dbReference>
<feature type="domain" description="CRAL-TRIO" evidence="2">
    <location>
        <begin position="39"/>
        <end position="193"/>
    </location>
</feature>
<dbReference type="HOGENOM" id="CLU_401219_0_0_1"/>
<feature type="compositionally biased region" description="Basic and acidic residues" evidence="1">
    <location>
        <begin position="452"/>
        <end position="531"/>
    </location>
</feature>
<feature type="compositionally biased region" description="Basic and acidic residues" evidence="1">
    <location>
        <begin position="346"/>
        <end position="368"/>
    </location>
</feature>
<feature type="compositionally biased region" description="Polar residues" evidence="1">
    <location>
        <begin position="532"/>
        <end position="552"/>
    </location>
</feature>
<dbReference type="Proteomes" id="UP000030755">
    <property type="component" value="Unassembled WGS sequence"/>
</dbReference>
<dbReference type="AlphaFoldDB" id="A0A075AMJ7"/>
<feature type="region of interest" description="Disordered" evidence="1">
    <location>
        <begin position="452"/>
        <end position="553"/>
    </location>
</feature>
<dbReference type="SUPFAM" id="SSF52087">
    <property type="entry name" value="CRAL/TRIO domain"/>
    <property type="match status" value="1"/>
</dbReference>
<evidence type="ECO:0000259" key="2">
    <source>
        <dbReference type="PROSITE" id="PS50191"/>
    </source>
</evidence>
<dbReference type="Gene3D" id="3.40.525.10">
    <property type="entry name" value="CRAL-TRIO lipid binding domain"/>
    <property type="match status" value="1"/>
</dbReference>
<organism evidence="3 5">
    <name type="scientific">Rozella allomycis (strain CSF55)</name>
    <dbReference type="NCBI Taxonomy" id="988480"/>
    <lineage>
        <taxon>Eukaryota</taxon>
        <taxon>Fungi</taxon>
        <taxon>Fungi incertae sedis</taxon>
        <taxon>Cryptomycota</taxon>
        <taxon>Cryptomycota incertae sedis</taxon>
        <taxon>Rozella</taxon>
    </lineage>
</organism>
<feature type="compositionally biased region" description="Basic residues" evidence="1">
    <location>
        <begin position="582"/>
        <end position="593"/>
    </location>
</feature>
<dbReference type="GO" id="GO:0016020">
    <property type="term" value="C:membrane"/>
    <property type="evidence" value="ECO:0007669"/>
    <property type="project" value="TreeGrafter"/>
</dbReference>
<feature type="compositionally biased region" description="Basic and acidic residues" evidence="1">
    <location>
        <begin position="228"/>
        <end position="262"/>
    </location>
</feature>
<feature type="compositionally biased region" description="Basic and acidic residues" evidence="1">
    <location>
        <begin position="286"/>
        <end position="298"/>
    </location>
</feature>
<evidence type="ECO:0000313" key="3">
    <source>
        <dbReference type="EMBL" id="EPZ30833.1"/>
    </source>
</evidence>
<feature type="compositionally biased region" description="Basic and acidic residues" evidence="1">
    <location>
        <begin position="594"/>
        <end position="603"/>
    </location>
</feature>
<keyword evidence="5" id="KW-1185">Reference proteome</keyword>
<evidence type="ECO:0000313" key="6">
    <source>
        <dbReference type="Proteomes" id="UP000281549"/>
    </source>
</evidence>
<evidence type="ECO:0000256" key="1">
    <source>
        <dbReference type="SAM" id="MobiDB-lite"/>
    </source>
</evidence>
<sequence>MILLKVVMAVLDFINEVHDCPPFLAAKFLFARKFNIQRAVELYKNYVKLVRLHELQNVHINDVLPLLKTKSMYLPDSIPGEASAEDILKLAFYLSEAALSSVRTQRRGFTIIMNMQNVGWSNYDTTFQDSAFKFFQNNIPASIRNILIYQAPWWVNMMLKVTNPFLKQKIKDRDFVEEDQLPVDLGGNFEYDHESWIINQISYESKNSKRLDWARGQNLDGIEAEMMKREARSMRRRAEREKREHLRTKEEHRQLEIDAERDRRRRRRERQRNETETRYQSNNVRQDGDSHASRETRSRSNSNVNRDRQVLEMRDSELLQRKERRPNESPNIDSDDYIKRHRRKLSEREKVSKVLELDMEPDRSKNEPGKLSGRSFDNSDERRREEKYHDRDRKASIRSADSIGKERIKKDAEKLEKENEERRRIDIESREKLEMERKAAIETNRIKEIERHEAAAQKVETERIQEERASREFARLEEERRREELMRLEKEERINRLRSLRQEREHSASSSLSKERSDKVDAIKELQEKYQSRQLVNNEPTTRESIQIPSISDKSEIMDAFDALINAETNDSEQKTDEYKFHFQKPARTGRKLPSRESLRLQESDTLMHTLKLEKDPQIPLTPSTPNRQNRDERLQALRAKREQLKNSQKIETKPSDNSSLGDFTLSERVERRRRREDDRLKRRDK</sequence>
<dbReference type="OrthoDB" id="2152335at2759"/>
<feature type="compositionally biased region" description="Basic and acidic residues" evidence="1">
    <location>
        <begin position="403"/>
        <end position="423"/>
    </location>
</feature>
<dbReference type="SMART" id="SM00516">
    <property type="entry name" value="SEC14"/>
    <property type="match status" value="1"/>
</dbReference>
<name>A0A075AMJ7_ROZAC</name>
<dbReference type="PROSITE" id="PS50191">
    <property type="entry name" value="CRAL_TRIO"/>
    <property type="match status" value="1"/>
</dbReference>
<protein>
    <submittedName>
        <fullName evidence="3">CRAL-TRIO domain-containing protein</fullName>
    </submittedName>
</protein>
<dbReference type="GO" id="GO:1902936">
    <property type="term" value="F:phosphatidylinositol bisphosphate binding"/>
    <property type="evidence" value="ECO:0007669"/>
    <property type="project" value="TreeGrafter"/>
</dbReference>
<feature type="compositionally biased region" description="Basic and acidic residues" evidence="1">
    <location>
        <begin position="572"/>
        <end position="581"/>
    </location>
</feature>
<dbReference type="STRING" id="988480.A0A075AMJ7"/>
<feature type="region of interest" description="Disordered" evidence="1">
    <location>
        <begin position="568"/>
        <end position="686"/>
    </location>
</feature>
<evidence type="ECO:0000313" key="5">
    <source>
        <dbReference type="Proteomes" id="UP000030755"/>
    </source>
</evidence>
<reference evidence="6" key="2">
    <citation type="journal article" date="2018" name="Nat. Microbiol.">
        <title>Leveraging single-cell genomics to expand the fungal tree of life.</title>
        <authorList>
            <person name="Ahrendt S.R."/>
            <person name="Quandt C.A."/>
            <person name="Ciobanu D."/>
            <person name="Clum A."/>
            <person name="Salamov A."/>
            <person name="Andreopoulos B."/>
            <person name="Cheng J.F."/>
            <person name="Woyke T."/>
            <person name="Pelin A."/>
            <person name="Henrissat B."/>
            <person name="Reynolds N.K."/>
            <person name="Benny G.L."/>
            <person name="Smith M.E."/>
            <person name="James T.Y."/>
            <person name="Grigoriev I.V."/>
        </authorList>
    </citation>
    <scope>NUCLEOTIDE SEQUENCE [LARGE SCALE GENOMIC DNA]</scope>
    <source>
        <strain evidence="6">CSF55</strain>
    </source>
</reference>
<dbReference type="EMBL" id="KE561370">
    <property type="protein sequence ID" value="EPZ30833.1"/>
    <property type="molecule type" value="Genomic_DNA"/>
</dbReference>
<dbReference type="PANTHER" id="PTHR10174:SF208">
    <property type="entry name" value="CRAL-TRIO DOMAIN-CONTAINING PROTEIN DDB_G0278031"/>
    <property type="match status" value="1"/>
</dbReference>
<dbReference type="InterPro" id="IPR001251">
    <property type="entry name" value="CRAL-TRIO_dom"/>
</dbReference>
<feature type="compositionally biased region" description="Basic and acidic residues" evidence="1">
    <location>
        <begin position="377"/>
        <end position="395"/>
    </location>
</feature>
<dbReference type="CDD" id="cd00170">
    <property type="entry name" value="SEC14"/>
    <property type="match status" value="1"/>
</dbReference>
<proteinExistence type="predicted"/>
<feature type="compositionally biased region" description="Basic and acidic residues" evidence="1">
    <location>
        <begin position="305"/>
        <end position="327"/>
    </location>
</feature>
<feature type="region of interest" description="Disordered" evidence="1">
    <location>
        <begin position="228"/>
        <end position="423"/>
    </location>
</feature>